<dbReference type="PANTHER" id="PTHR43649:SF31">
    <property type="entry name" value="SN-GLYCEROL-3-PHOSPHATE-BINDING PERIPLASMIC PROTEIN UGPB"/>
    <property type="match status" value="1"/>
</dbReference>
<comment type="subunit">
    <text evidence="3">The complex is composed of two ATP-binding proteins (UgpC), two transmembrane proteins (UgpA and UgpE) and a solute-binding protein (UgpB).</text>
</comment>
<dbReference type="Pfam" id="PF13416">
    <property type="entry name" value="SBP_bac_8"/>
    <property type="match status" value="1"/>
</dbReference>
<name>A0AAI9J4H7_BORPT</name>
<dbReference type="Proteomes" id="UP000018679">
    <property type="component" value="Unassembled WGS sequence"/>
</dbReference>
<dbReference type="InterPro" id="IPR006059">
    <property type="entry name" value="SBP"/>
</dbReference>
<comment type="subcellular location">
    <subcellularLocation>
        <location evidence="1">Periplasm</location>
    </subcellularLocation>
</comment>
<feature type="chain" id="PRO_5042531861" description="sn-glycerol-3-phosphate-binding periplasmic protein UgpB" evidence="7">
    <location>
        <begin position="40"/>
        <end position="450"/>
    </location>
</feature>
<evidence type="ECO:0000256" key="7">
    <source>
        <dbReference type="SAM" id="SignalP"/>
    </source>
</evidence>
<keyword evidence="5" id="KW-0813">Transport</keyword>
<dbReference type="SUPFAM" id="SSF53850">
    <property type="entry name" value="Periplasmic binding protein-like II"/>
    <property type="match status" value="1"/>
</dbReference>
<evidence type="ECO:0000256" key="6">
    <source>
        <dbReference type="ARBA" id="ARBA00022729"/>
    </source>
</evidence>
<feature type="signal peptide" evidence="7">
    <location>
        <begin position="1"/>
        <end position="39"/>
    </location>
</feature>
<evidence type="ECO:0000256" key="2">
    <source>
        <dbReference type="ARBA" id="ARBA00008520"/>
    </source>
</evidence>
<organism evidence="8 9">
    <name type="scientific">Bordetella pertussis CHLA-26</name>
    <dbReference type="NCBI Taxonomy" id="1331284"/>
    <lineage>
        <taxon>Bacteria</taxon>
        <taxon>Pseudomonadati</taxon>
        <taxon>Pseudomonadota</taxon>
        <taxon>Betaproteobacteria</taxon>
        <taxon>Burkholderiales</taxon>
        <taxon>Alcaligenaceae</taxon>
        <taxon>Bordetella</taxon>
    </lineage>
</organism>
<accession>A0AAI9J4H7</accession>
<evidence type="ECO:0000256" key="4">
    <source>
        <dbReference type="ARBA" id="ARBA00017470"/>
    </source>
</evidence>
<dbReference type="InterPro" id="IPR050490">
    <property type="entry name" value="Bact_solute-bd_prot1"/>
</dbReference>
<comment type="similarity">
    <text evidence="2">Belongs to the bacterial solute-binding protein 1 family.</text>
</comment>
<protein>
    <recommendedName>
        <fullName evidence="4">sn-glycerol-3-phosphate-binding periplasmic protein UgpB</fullName>
    </recommendedName>
</protein>
<gene>
    <name evidence="8" type="ORF">L566_2434</name>
</gene>
<dbReference type="AlphaFoldDB" id="A0AAI9J4H7"/>
<evidence type="ECO:0000313" key="8">
    <source>
        <dbReference type="EMBL" id="ETH32627.1"/>
    </source>
</evidence>
<sequence>MVCEPMKKLQMTGFARAMRASRRACVLGLAMAAMGVAQAADSVEIQVWHTLSGPNKAEFEKLAKQFNKEQGDVVVKLRDFGNQDDLKKEAVSAVKSKKGPNLVQLADNHSPEVVAEHKSILPLHQLLAKYPVKDLNWFLPSTTSFTRDGKGRLLAFPWMAEVPVMFYNTAYYKKAGLDPNKPARTWADLQAELLKLRDVANIDCPYATSDQVTVHLENLAPVNNQLYATLNNGLDVAKKGSPSMQFDTLYMRHVSLMVSWKRSLLLTAYSDDNKSDQLFAKGECAVLTTSSSALGQFLNTRSLSFGVAPLPYYDQVTKTGGRPFVSGSALWAMEGHPQAEEKATAKFLAWLSKPVIAAEWHQRTGYLPLTEAAFRASDVSFYNKVPGAQQLVELMRNPPAATSRGFRIANYERIEPVLNTQLTAAFDGKTPPVAALNNAASQARSLAAQR</sequence>
<comment type="caution">
    <text evidence="8">The sequence shown here is derived from an EMBL/GenBank/DDBJ whole genome shotgun (WGS) entry which is preliminary data.</text>
</comment>
<dbReference type="Gene3D" id="3.40.190.10">
    <property type="entry name" value="Periplasmic binding protein-like II"/>
    <property type="match status" value="2"/>
</dbReference>
<dbReference type="PANTHER" id="PTHR43649">
    <property type="entry name" value="ARABINOSE-BINDING PROTEIN-RELATED"/>
    <property type="match status" value="1"/>
</dbReference>
<proteinExistence type="inferred from homology"/>
<evidence type="ECO:0000313" key="9">
    <source>
        <dbReference type="Proteomes" id="UP000018679"/>
    </source>
</evidence>
<dbReference type="EMBL" id="AXSB02000006">
    <property type="protein sequence ID" value="ETH32627.1"/>
    <property type="molecule type" value="Genomic_DNA"/>
</dbReference>
<evidence type="ECO:0000256" key="1">
    <source>
        <dbReference type="ARBA" id="ARBA00004418"/>
    </source>
</evidence>
<evidence type="ECO:0000256" key="5">
    <source>
        <dbReference type="ARBA" id="ARBA00022448"/>
    </source>
</evidence>
<dbReference type="GO" id="GO:0042597">
    <property type="term" value="C:periplasmic space"/>
    <property type="evidence" value="ECO:0007669"/>
    <property type="project" value="UniProtKB-SubCell"/>
</dbReference>
<evidence type="ECO:0000256" key="3">
    <source>
        <dbReference type="ARBA" id="ARBA00011557"/>
    </source>
</evidence>
<keyword evidence="6 7" id="KW-0732">Signal</keyword>
<reference evidence="8 9" key="1">
    <citation type="journal article" date="2013" name="Genome Announc.">
        <title>Genome Sequences of 28 Bordetella pertussis U.S. Outbreak Strains Dating from 2010 to 2012.</title>
        <authorList>
            <person name="Harvill E.T."/>
            <person name="Goodfield L.L."/>
            <person name="Ivanov Y."/>
            <person name="Meyer J.A."/>
            <person name="Newth C."/>
            <person name="Cassiday P."/>
            <person name="Tondella M.L."/>
            <person name="Liao P."/>
            <person name="Zimmerman J."/>
            <person name="Meert K."/>
            <person name="Wessel D."/>
            <person name="Berger J."/>
            <person name="Dean J.M."/>
            <person name="Holubkov R."/>
            <person name="Burr J."/>
            <person name="Liu T."/>
            <person name="Brinkac L."/>
            <person name="Kim M."/>
            <person name="Losada L."/>
        </authorList>
    </citation>
    <scope>NUCLEOTIDE SEQUENCE [LARGE SCALE GENOMIC DNA]</scope>
    <source>
        <strain evidence="8 9">CHLA-26</strain>
    </source>
</reference>